<dbReference type="RefSeq" id="WP_387415750.1">
    <property type="nucleotide sequence ID" value="NZ_JBIASD010000022.1"/>
</dbReference>
<dbReference type="EMBL" id="JBIASD010000022">
    <property type="protein sequence ID" value="MFF3669560.1"/>
    <property type="molecule type" value="Genomic_DNA"/>
</dbReference>
<dbReference type="Proteomes" id="UP001602013">
    <property type="component" value="Unassembled WGS sequence"/>
</dbReference>
<name>A0ABW6SX08_9ACTN</name>
<keyword evidence="3" id="KW-1185">Reference proteome</keyword>
<gene>
    <name evidence="2" type="ORF">ACFYXI_28610</name>
</gene>
<evidence type="ECO:0000313" key="3">
    <source>
        <dbReference type="Proteomes" id="UP001602013"/>
    </source>
</evidence>
<feature type="transmembrane region" description="Helical" evidence="1">
    <location>
        <begin position="93"/>
        <end position="115"/>
    </location>
</feature>
<accession>A0ABW6SX08</accession>
<protein>
    <submittedName>
        <fullName evidence="2">Uncharacterized protein</fullName>
    </submittedName>
</protein>
<feature type="transmembrane region" description="Helical" evidence="1">
    <location>
        <begin position="56"/>
        <end position="73"/>
    </location>
</feature>
<keyword evidence="1" id="KW-0472">Membrane</keyword>
<evidence type="ECO:0000313" key="2">
    <source>
        <dbReference type="EMBL" id="MFF3669560.1"/>
    </source>
</evidence>
<organism evidence="2 3">
    <name type="scientific">Microtetraspora malaysiensis</name>
    <dbReference type="NCBI Taxonomy" id="161358"/>
    <lineage>
        <taxon>Bacteria</taxon>
        <taxon>Bacillati</taxon>
        <taxon>Actinomycetota</taxon>
        <taxon>Actinomycetes</taxon>
        <taxon>Streptosporangiales</taxon>
        <taxon>Streptosporangiaceae</taxon>
        <taxon>Microtetraspora</taxon>
    </lineage>
</organism>
<reference evidence="2 3" key="1">
    <citation type="submission" date="2024-10" db="EMBL/GenBank/DDBJ databases">
        <title>The Natural Products Discovery Center: Release of the First 8490 Sequenced Strains for Exploring Actinobacteria Biosynthetic Diversity.</title>
        <authorList>
            <person name="Kalkreuter E."/>
            <person name="Kautsar S.A."/>
            <person name="Yang D."/>
            <person name="Bader C.D."/>
            <person name="Teijaro C.N."/>
            <person name="Fluegel L."/>
            <person name="Davis C.M."/>
            <person name="Simpson J.R."/>
            <person name="Lauterbach L."/>
            <person name="Steele A.D."/>
            <person name="Gui C."/>
            <person name="Meng S."/>
            <person name="Li G."/>
            <person name="Viehrig K."/>
            <person name="Ye F."/>
            <person name="Su P."/>
            <person name="Kiefer A.F."/>
            <person name="Nichols A."/>
            <person name="Cepeda A.J."/>
            <person name="Yan W."/>
            <person name="Fan B."/>
            <person name="Jiang Y."/>
            <person name="Adhikari A."/>
            <person name="Zheng C.-J."/>
            <person name="Schuster L."/>
            <person name="Cowan T.M."/>
            <person name="Smanski M.J."/>
            <person name="Chevrette M.G."/>
            <person name="De Carvalho L.P.S."/>
            <person name="Shen B."/>
        </authorList>
    </citation>
    <scope>NUCLEOTIDE SEQUENCE [LARGE SCALE GENOMIC DNA]</scope>
    <source>
        <strain evidence="2 3">NPDC002173</strain>
    </source>
</reference>
<feature type="transmembrane region" description="Helical" evidence="1">
    <location>
        <begin position="121"/>
        <end position="142"/>
    </location>
</feature>
<sequence>MANAGDITTATAHLGDAPTQEAFTTVKKYITLFGAVSAIVLGTVAVMAFTGHEATSFMWIRGAILLAVTPLIYRMTVRASEGSYKAFDRVRTLSTILPVAIIGVDLIPGLCPAWYAVLQGLSALALIAVAFITRGSALRAAFPEKK</sequence>
<comment type="caution">
    <text evidence="2">The sequence shown here is derived from an EMBL/GenBank/DDBJ whole genome shotgun (WGS) entry which is preliminary data.</text>
</comment>
<keyword evidence="1" id="KW-1133">Transmembrane helix</keyword>
<evidence type="ECO:0000256" key="1">
    <source>
        <dbReference type="SAM" id="Phobius"/>
    </source>
</evidence>
<keyword evidence="1" id="KW-0812">Transmembrane</keyword>
<proteinExistence type="predicted"/>
<feature type="transmembrane region" description="Helical" evidence="1">
    <location>
        <begin position="29"/>
        <end position="50"/>
    </location>
</feature>